<dbReference type="Proteomes" id="UP000287198">
    <property type="component" value="Unassembled WGS sequence"/>
</dbReference>
<sequence length="203" mass="22151">MKYPTIQLTALSLLFGACASATADASESPVYDYVSGYYQLLDFDETETGINAEPDGFGLEFSKQINDFLYVIASYDDISGDYEIGNFVFSADTSVLMAGVGFKHSTSDVSDVFFEPSVVYIEDDFNGDSVDDTGFGAKIGFTHVFNTAFHLKGFLRHVSVMDAHTNSYGAEGRILFSDSIHGILGAEANSDEKLYKAGLSFRF</sequence>
<dbReference type="OrthoDB" id="6237078at2"/>
<keyword evidence="3" id="KW-1185">Reference proteome</keyword>
<protein>
    <recommendedName>
        <fullName evidence="4">Outer membrane protein beta-barrel domain-containing protein</fullName>
    </recommendedName>
</protein>
<dbReference type="InterPro" id="IPR011250">
    <property type="entry name" value="OMP/PagP_B-barrel"/>
</dbReference>
<keyword evidence="1" id="KW-0732">Signal</keyword>
<dbReference type="AlphaFoldDB" id="A0A432XVF9"/>
<dbReference type="EMBL" id="PIPW01000002">
    <property type="protein sequence ID" value="RUO52594.1"/>
    <property type="molecule type" value="Genomic_DNA"/>
</dbReference>
<evidence type="ECO:0000313" key="2">
    <source>
        <dbReference type="EMBL" id="RUO52594.1"/>
    </source>
</evidence>
<comment type="caution">
    <text evidence="2">The sequence shown here is derived from an EMBL/GenBank/DDBJ whole genome shotgun (WGS) entry which is preliminary data.</text>
</comment>
<reference evidence="3" key="1">
    <citation type="journal article" date="2018" name="Front. Microbiol.">
        <title>Genome-Based Analysis Reveals the Taxonomy and Diversity of the Family Idiomarinaceae.</title>
        <authorList>
            <person name="Liu Y."/>
            <person name="Lai Q."/>
            <person name="Shao Z."/>
        </authorList>
    </citation>
    <scope>NUCLEOTIDE SEQUENCE [LARGE SCALE GENOMIC DNA]</scope>
    <source>
        <strain evidence="3">BH195</strain>
    </source>
</reference>
<feature type="chain" id="PRO_5018968940" description="Outer membrane protein beta-barrel domain-containing protein" evidence="1">
    <location>
        <begin position="24"/>
        <end position="203"/>
    </location>
</feature>
<dbReference type="PROSITE" id="PS51257">
    <property type="entry name" value="PROKAR_LIPOPROTEIN"/>
    <property type="match status" value="1"/>
</dbReference>
<gene>
    <name evidence="2" type="ORF">CWI69_06025</name>
</gene>
<proteinExistence type="predicted"/>
<accession>A0A432XVF9</accession>
<evidence type="ECO:0008006" key="4">
    <source>
        <dbReference type="Google" id="ProtNLM"/>
    </source>
</evidence>
<organism evidence="2 3">
    <name type="scientific">Pseudidiomarina halophila</name>
    <dbReference type="NCBI Taxonomy" id="1449799"/>
    <lineage>
        <taxon>Bacteria</taxon>
        <taxon>Pseudomonadati</taxon>
        <taxon>Pseudomonadota</taxon>
        <taxon>Gammaproteobacteria</taxon>
        <taxon>Alteromonadales</taxon>
        <taxon>Idiomarinaceae</taxon>
        <taxon>Pseudidiomarina</taxon>
    </lineage>
</organism>
<dbReference type="RefSeq" id="WP_126762908.1">
    <property type="nucleotide sequence ID" value="NZ_JBHLTZ010000012.1"/>
</dbReference>
<feature type="signal peptide" evidence="1">
    <location>
        <begin position="1"/>
        <end position="23"/>
    </location>
</feature>
<name>A0A432XVF9_9GAMM</name>
<evidence type="ECO:0000313" key="3">
    <source>
        <dbReference type="Proteomes" id="UP000287198"/>
    </source>
</evidence>
<dbReference type="SUPFAM" id="SSF56925">
    <property type="entry name" value="OMPA-like"/>
    <property type="match status" value="1"/>
</dbReference>
<evidence type="ECO:0000256" key="1">
    <source>
        <dbReference type="SAM" id="SignalP"/>
    </source>
</evidence>